<keyword evidence="3" id="KW-1185">Reference proteome</keyword>
<dbReference type="EMBL" id="VUNR01000023">
    <property type="protein sequence ID" value="MSU09444.1"/>
    <property type="molecule type" value="Genomic_DNA"/>
</dbReference>
<evidence type="ECO:0000313" key="3">
    <source>
        <dbReference type="Proteomes" id="UP000433181"/>
    </source>
</evidence>
<sequence>MMSKVWKILTGLFVLISCMAVLGGCGDSSDKKSNEAATPKTYAEADINILISEAKENAAAAGKNYKDKDVKIVGGIVNNIDSDLKYFTLDGTDKNFSMLHVSCQIDKQNKELQDAVLNIKKGQSVIVYGHIKDVGDIMGYTLKLDKIEVNN</sequence>
<organism evidence="2 3">
    <name type="scientific">Anaerovibrio slackiae</name>
    <dbReference type="NCBI Taxonomy" id="2652309"/>
    <lineage>
        <taxon>Bacteria</taxon>
        <taxon>Bacillati</taxon>
        <taxon>Bacillota</taxon>
        <taxon>Negativicutes</taxon>
        <taxon>Selenomonadales</taxon>
        <taxon>Selenomonadaceae</taxon>
        <taxon>Anaerovibrio</taxon>
    </lineage>
</organism>
<keyword evidence="1" id="KW-0732">Signal</keyword>
<dbReference type="Proteomes" id="UP000433181">
    <property type="component" value="Unassembled WGS sequence"/>
</dbReference>
<reference evidence="2 3" key="1">
    <citation type="submission" date="2019-08" db="EMBL/GenBank/DDBJ databases">
        <title>In-depth cultivation of the pig gut microbiome towards novel bacterial diversity and tailored functional studies.</title>
        <authorList>
            <person name="Wylensek D."/>
            <person name="Hitch T.C.A."/>
            <person name="Clavel T."/>
        </authorList>
    </citation>
    <scope>NUCLEOTIDE SEQUENCE [LARGE SCALE GENOMIC DNA]</scope>
    <source>
        <strain evidence="2 3">WCA-693-APC-5D-A</strain>
    </source>
</reference>
<feature type="signal peptide" evidence="1">
    <location>
        <begin position="1"/>
        <end position="23"/>
    </location>
</feature>
<name>A0A6I2UIQ4_9FIRM</name>
<protein>
    <recommendedName>
        <fullName evidence="4">tRNA_anti-like</fullName>
    </recommendedName>
</protein>
<comment type="caution">
    <text evidence="2">The sequence shown here is derived from an EMBL/GenBank/DDBJ whole genome shotgun (WGS) entry which is preliminary data.</text>
</comment>
<dbReference type="GeneID" id="96779385"/>
<dbReference type="RefSeq" id="WP_154407613.1">
    <property type="nucleotide sequence ID" value="NZ_VUNR01000023.1"/>
</dbReference>
<gene>
    <name evidence="2" type="ORF">FYJ84_10645</name>
</gene>
<evidence type="ECO:0000256" key="1">
    <source>
        <dbReference type="SAM" id="SignalP"/>
    </source>
</evidence>
<accession>A0A6I2UIQ4</accession>
<dbReference type="PROSITE" id="PS51257">
    <property type="entry name" value="PROKAR_LIPOPROTEIN"/>
    <property type="match status" value="1"/>
</dbReference>
<dbReference type="Pfam" id="PF12869">
    <property type="entry name" value="tRNA_anti-like"/>
    <property type="match status" value="1"/>
</dbReference>
<dbReference type="AlphaFoldDB" id="A0A6I2UIQ4"/>
<evidence type="ECO:0000313" key="2">
    <source>
        <dbReference type="EMBL" id="MSU09444.1"/>
    </source>
</evidence>
<evidence type="ECO:0008006" key="4">
    <source>
        <dbReference type="Google" id="ProtNLM"/>
    </source>
</evidence>
<dbReference type="InterPro" id="IPR024422">
    <property type="entry name" value="Protein_unknown_function_OB"/>
</dbReference>
<proteinExistence type="predicted"/>
<feature type="chain" id="PRO_5038951952" description="tRNA_anti-like" evidence="1">
    <location>
        <begin position="24"/>
        <end position="151"/>
    </location>
</feature>